<dbReference type="RefSeq" id="WP_147068249.1">
    <property type="nucleotide sequence ID" value="NZ_BAAARO010000007.1"/>
</dbReference>
<organism evidence="1 2">
    <name type="scientific">Terrabacter aerolatus</name>
    <dbReference type="NCBI Taxonomy" id="422442"/>
    <lineage>
        <taxon>Bacteria</taxon>
        <taxon>Bacillati</taxon>
        <taxon>Actinomycetota</taxon>
        <taxon>Actinomycetes</taxon>
        <taxon>Micrococcales</taxon>
        <taxon>Intrasporangiaceae</taxon>
        <taxon>Terrabacter</taxon>
    </lineage>
</organism>
<keyword evidence="2" id="KW-1185">Reference proteome</keyword>
<gene>
    <name evidence="1" type="ORF">TAE01_36810</name>
</gene>
<sequence length="178" mass="18069">MARSERGASAVEFAILLDDCVEGTQSSRRIANNVGPACRKANGQYYPGGFGWLTETNCVTNIAADATAVGDTDASVPNGCKTPANLDQYLGSEVFIPVSESVTGNGSSGTYTMSGVASFFLAGYSSLPAAGSNAVYNDELNVCSSKCIWGWFTSGLLPSGSSIGSGPSKGGKVIGPAG</sequence>
<evidence type="ECO:0000313" key="1">
    <source>
        <dbReference type="EMBL" id="GEO31871.1"/>
    </source>
</evidence>
<accession>A0A512D5X1</accession>
<proteinExistence type="predicted"/>
<name>A0A512D5X1_9MICO</name>
<dbReference type="AlphaFoldDB" id="A0A512D5X1"/>
<evidence type="ECO:0000313" key="2">
    <source>
        <dbReference type="Proteomes" id="UP000321534"/>
    </source>
</evidence>
<dbReference type="Proteomes" id="UP000321534">
    <property type="component" value="Unassembled WGS sequence"/>
</dbReference>
<protein>
    <submittedName>
        <fullName evidence="1">Uncharacterized protein</fullName>
    </submittedName>
</protein>
<dbReference type="OrthoDB" id="5187898at2"/>
<dbReference type="EMBL" id="BJYX01000029">
    <property type="protein sequence ID" value="GEO31871.1"/>
    <property type="molecule type" value="Genomic_DNA"/>
</dbReference>
<comment type="caution">
    <text evidence="1">The sequence shown here is derived from an EMBL/GenBank/DDBJ whole genome shotgun (WGS) entry which is preliminary data.</text>
</comment>
<reference evidence="1 2" key="1">
    <citation type="submission" date="2019-07" db="EMBL/GenBank/DDBJ databases">
        <title>Whole genome shotgun sequence of Terrabacter aerolatus NBRC 106305.</title>
        <authorList>
            <person name="Hosoyama A."/>
            <person name="Uohara A."/>
            <person name="Ohji S."/>
            <person name="Ichikawa N."/>
        </authorList>
    </citation>
    <scope>NUCLEOTIDE SEQUENCE [LARGE SCALE GENOMIC DNA]</scope>
    <source>
        <strain evidence="1 2">NBRC 106305</strain>
    </source>
</reference>